<dbReference type="AlphaFoldDB" id="A0A059XYJ4"/>
<dbReference type="InterPro" id="IPR050273">
    <property type="entry name" value="GppA/Ppx_hydrolase"/>
</dbReference>
<dbReference type="Pfam" id="PF02541">
    <property type="entry name" value="Ppx-GppA"/>
    <property type="match status" value="1"/>
</dbReference>
<dbReference type="GO" id="GO:0016462">
    <property type="term" value="F:pyrophosphatase activity"/>
    <property type="evidence" value="ECO:0007669"/>
    <property type="project" value="TreeGrafter"/>
</dbReference>
<dbReference type="CDD" id="cd24054">
    <property type="entry name" value="ASKHA_NBD_AaPPX-GppA_MtPPX2-like"/>
    <property type="match status" value="1"/>
</dbReference>
<evidence type="ECO:0000313" key="2">
    <source>
        <dbReference type="EMBL" id="AIA30356.1"/>
    </source>
</evidence>
<feature type="domain" description="Ppx/GppA phosphatase N-terminal" evidence="1">
    <location>
        <begin position="20"/>
        <end position="309"/>
    </location>
</feature>
<evidence type="ECO:0000313" key="3">
    <source>
        <dbReference type="Proteomes" id="UP000027059"/>
    </source>
</evidence>
<name>A0A059XYJ4_9BACT</name>
<dbReference type="Gene3D" id="3.30.420.150">
    <property type="entry name" value="Exopolyphosphatase. Domain 2"/>
    <property type="match status" value="1"/>
</dbReference>
<dbReference type="EMBL" id="CP007243">
    <property type="protein sequence ID" value="AIA30356.1"/>
    <property type="molecule type" value="Genomic_DNA"/>
</dbReference>
<accession>A0A059XYJ4</accession>
<dbReference type="RefSeq" id="WP_023525648.1">
    <property type="nucleotide sequence ID" value="NZ_CP007243.1"/>
</dbReference>
<dbReference type="Proteomes" id="UP000027059">
    <property type="component" value="Chromosome"/>
</dbReference>
<organism evidence="2 3">
    <name type="scientific">Leptospirillum ferriphilum YSK</name>
    <dbReference type="NCBI Taxonomy" id="1441628"/>
    <lineage>
        <taxon>Bacteria</taxon>
        <taxon>Pseudomonadati</taxon>
        <taxon>Nitrospirota</taxon>
        <taxon>Nitrospiria</taxon>
        <taxon>Nitrospirales</taxon>
        <taxon>Nitrospiraceae</taxon>
        <taxon>Leptospirillum</taxon>
    </lineage>
</organism>
<keyword evidence="3" id="KW-1185">Reference proteome</keyword>
<dbReference type="PANTHER" id="PTHR30005:SF0">
    <property type="entry name" value="RETROGRADE REGULATION PROTEIN 2"/>
    <property type="match status" value="1"/>
</dbReference>
<gene>
    <name evidence="2" type="ORF">Y981_04950</name>
</gene>
<dbReference type="Gene3D" id="3.30.420.40">
    <property type="match status" value="1"/>
</dbReference>
<evidence type="ECO:0000259" key="1">
    <source>
        <dbReference type="Pfam" id="PF02541"/>
    </source>
</evidence>
<dbReference type="InterPro" id="IPR003695">
    <property type="entry name" value="Ppx_GppA_N"/>
</dbReference>
<proteinExistence type="predicted"/>
<dbReference type="InterPro" id="IPR043129">
    <property type="entry name" value="ATPase_NBD"/>
</dbReference>
<dbReference type="SUPFAM" id="SSF53067">
    <property type="entry name" value="Actin-like ATPase domain"/>
    <property type="match status" value="2"/>
</dbReference>
<dbReference type="KEGG" id="lfp:Y981_04950"/>
<reference evidence="3" key="1">
    <citation type="submission" date="2014-02" db="EMBL/GenBank/DDBJ databases">
        <title>Complete genome sequence and comparative genomic analysis of the nitrogen-fixing bacterium Leptospirillum ferriphilum YSK.</title>
        <authorList>
            <person name="Guo X."/>
            <person name="Yin H."/>
            <person name="Liang Y."/>
            <person name="Hu Q."/>
            <person name="Ma L."/>
            <person name="Xiao Y."/>
            <person name="Zhang X."/>
            <person name="Qiu G."/>
            <person name="Liu X."/>
        </authorList>
    </citation>
    <scope>NUCLEOTIDE SEQUENCE [LARGE SCALE GENOMIC DNA]</scope>
    <source>
        <strain evidence="3">YSK</strain>
    </source>
</reference>
<dbReference type="PANTHER" id="PTHR30005">
    <property type="entry name" value="EXOPOLYPHOSPHATASE"/>
    <property type="match status" value="1"/>
</dbReference>
<reference evidence="2 3" key="2">
    <citation type="journal article" date="2015" name="Biomed. Res. Int.">
        <title>Effects of Arsenite Resistance on the Growth and Functional Gene Expression of Leptospirillum ferriphilum and Acidithiobacillus thiooxidans in Pure Culture and Coculture.</title>
        <authorList>
            <person name="Jiang H."/>
            <person name="Liang Y."/>
            <person name="Yin H."/>
            <person name="Xiao Y."/>
            <person name="Guo X."/>
            <person name="Xu Y."/>
            <person name="Hu Q."/>
            <person name="Liu H."/>
            <person name="Liu X."/>
        </authorList>
    </citation>
    <scope>NUCLEOTIDE SEQUENCE [LARGE SCALE GENOMIC DNA]</scope>
    <source>
        <strain evidence="2 3">YSK</strain>
    </source>
</reference>
<protein>
    <submittedName>
        <fullName evidence="2">Exopolyphosphatase</fullName>
    </submittedName>
</protein>
<sequence>MDVRKVCVIDVGTNSVRMMVARSSGQRIQEVLFTEGRITRLGEGLKQTGTISPGPLERTVRVLNDFLERGRAFAPERIRIVATSAVRQSSNRDAVVKEVLQRTGVPMEVIDGETEARLTYLGALQDMEGLTPPYLVLDIGGGSTELIFGESRQDCLKAFSIEVGVVTLTEGFLRGNPPSRKEISEAEAFVRRSLQPVFSQLLPYVTSSITTVGTAGSVTTLLAMALGMKVYNPSLIHRKGLSRGTVQDLFDELSGKTLEARLQIPGVEKGREDIIFAGALILLSVMHALSQAGLVVSDSGLREGVLLQTAGETLF</sequence>
<dbReference type="HOGENOM" id="CLU_025908_1_2_0"/>